<accession>A0A0S2K6N6</accession>
<dbReference type="Proteomes" id="UP000061457">
    <property type="component" value="Chromosome I"/>
</dbReference>
<dbReference type="PATRIC" id="fig|161398.10.peg.3302"/>
<dbReference type="InterPro" id="IPR050465">
    <property type="entry name" value="UPF0194_transport"/>
</dbReference>
<comment type="subcellular location">
    <subcellularLocation>
        <location evidence="1">Cell envelope</location>
    </subcellularLocation>
</comment>
<keyword evidence="4" id="KW-0812">Transmembrane</keyword>
<keyword evidence="6" id="KW-1185">Reference proteome</keyword>
<proteinExistence type="predicted"/>
<organism evidence="5 6">
    <name type="scientific">Pseudoalteromonas phenolica</name>
    <dbReference type="NCBI Taxonomy" id="161398"/>
    <lineage>
        <taxon>Bacteria</taxon>
        <taxon>Pseudomonadati</taxon>
        <taxon>Pseudomonadota</taxon>
        <taxon>Gammaproteobacteria</taxon>
        <taxon>Alteromonadales</taxon>
        <taxon>Pseudoalteromonadaceae</taxon>
        <taxon>Pseudoalteromonas</taxon>
    </lineage>
</organism>
<reference evidence="5 6" key="1">
    <citation type="submission" date="2015-11" db="EMBL/GenBank/DDBJ databases">
        <authorList>
            <person name="Zhang Y."/>
            <person name="Guo Z."/>
        </authorList>
    </citation>
    <scope>NUCLEOTIDE SEQUENCE [LARGE SCALE GENOMIC DNA]</scope>
    <source>
        <strain evidence="5 6">KCTC 12086</strain>
    </source>
</reference>
<dbReference type="EMBL" id="CP013187">
    <property type="protein sequence ID" value="ALO43716.1"/>
    <property type="molecule type" value="Genomic_DNA"/>
</dbReference>
<keyword evidence="2 3" id="KW-0175">Coiled coil</keyword>
<feature type="transmembrane region" description="Helical" evidence="4">
    <location>
        <begin position="16"/>
        <end position="33"/>
    </location>
</feature>
<dbReference type="RefSeq" id="WP_058031361.1">
    <property type="nucleotide sequence ID" value="NZ_CP013187.1"/>
</dbReference>
<gene>
    <name evidence="5" type="ORF">PP2015_3239</name>
</gene>
<evidence type="ECO:0000313" key="5">
    <source>
        <dbReference type="EMBL" id="ALO43716.1"/>
    </source>
</evidence>
<evidence type="ECO:0000256" key="2">
    <source>
        <dbReference type="ARBA" id="ARBA00023054"/>
    </source>
</evidence>
<protein>
    <submittedName>
        <fullName evidence="5">Efflux transporter, RND family, MFP subunit</fullName>
    </submittedName>
</protein>
<dbReference type="GO" id="GO:0030313">
    <property type="term" value="C:cell envelope"/>
    <property type="evidence" value="ECO:0007669"/>
    <property type="project" value="UniProtKB-SubCell"/>
</dbReference>
<evidence type="ECO:0000256" key="3">
    <source>
        <dbReference type="SAM" id="Coils"/>
    </source>
</evidence>
<keyword evidence="4" id="KW-1133">Transmembrane helix</keyword>
<feature type="coiled-coil region" evidence="3">
    <location>
        <begin position="167"/>
        <end position="219"/>
    </location>
</feature>
<dbReference type="KEGG" id="pphe:PP2015_3239"/>
<evidence type="ECO:0000256" key="1">
    <source>
        <dbReference type="ARBA" id="ARBA00004196"/>
    </source>
</evidence>
<dbReference type="STRING" id="161398.PP2015_3239"/>
<dbReference type="PANTHER" id="PTHR32347">
    <property type="entry name" value="EFFLUX SYSTEM COMPONENT YKNX-RELATED"/>
    <property type="match status" value="1"/>
</dbReference>
<sequence>MDISTTTQHKPKQHKYIWLTAGLMAFALLVFWLNNPSIPTLKIAELETATVQQGPLDIKIPVLGEYASRYERLISAPETAQVSEIFLRAGAEVTPTSIIAKLSNPDLDQQLFESQSQLERMHSEFAAFKLQKQNEQLNFQAELADMQSQIQAAQLDVDVNQRLAQQGIAAKIELERAELRLSQLQKRLQFAQYRFEKQQEMHKLELEQQQIQLNQQQKQVTLIADKVANLTVTAGIEGTLQQLDIELGQRVSQGQAMARVGSKSQLMARINIPQRLAERVQLGAQVNLKHPQGAFSGTVQQLGSVVENGFIIAEVHFNEGAPANLRPAQPVNALVFLEHLENALYIAQRPGLSPLGTQPLYKKTAQQAQLTQTQVRFGELSEQYLLIHSGLKVGDIVITSDLSQWHNFSQLALDNDKL</sequence>
<dbReference type="AlphaFoldDB" id="A0A0S2K6N6"/>
<keyword evidence="4" id="KW-0472">Membrane</keyword>
<name>A0A0S2K6N6_9GAMM</name>
<dbReference type="OrthoDB" id="6336582at2"/>
<evidence type="ECO:0000313" key="6">
    <source>
        <dbReference type="Proteomes" id="UP000061457"/>
    </source>
</evidence>
<evidence type="ECO:0000256" key="4">
    <source>
        <dbReference type="SAM" id="Phobius"/>
    </source>
</evidence>
<dbReference type="PANTHER" id="PTHR32347:SF23">
    <property type="entry name" value="BLL5650 PROTEIN"/>
    <property type="match status" value="1"/>
</dbReference>